<evidence type="ECO:0000313" key="3">
    <source>
        <dbReference type="Proteomes" id="UP000812270"/>
    </source>
</evidence>
<keyword evidence="1" id="KW-1133">Transmembrane helix</keyword>
<evidence type="ECO:0000256" key="1">
    <source>
        <dbReference type="SAM" id="Phobius"/>
    </source>
</evidence>
<name>A0A9E2S961_9BACT</name>
<organism evidence="2 3">
    <name type="scientific">Pinibacter aurantiacus</name>
    <dbReference type="NCBI Taxonomy" id="2851599"/>
    <lineage>
        <taxon>Bacteria</taxon>
        <taxon>Pseudomonadati</taxon>
        <taxon>Bacteroidota</taxon>
        <taxon>Chitinophagia</taxon>
        <taxon>Chitinophagales</taxon>
        <taxon>Chitinophagaceae</taxon>
        <taxon>Pinibacter</taxon>
    </lineage>
</organism>
<accession>A0A9E2S961</accession>
<protein>
    <submittedName>
        <fullName evidence="2">Uncharacterized protein</fullName>
    </submittedName>
</protein>
<dbReference type="AlphaFoldDB" id="A0A9E2S961"/>
<gene>
    <name evidence="2" type="ORF">KTO63_00705</name>
</gene>
<keyword evidence="1" id="KW-0812">Transmembrane</keyword>
<keyword evidence="3" id="KW-1185">Reference proteome</keyword>
<reference evidence="2" key="1">
    <citation type="submission" date="2021-06" db="EMBL/GenBank/DDBJ databases">
        <authorList>
            <person name="Huq M.A."/>
        </authorList>
    </citation>
    <scope>NUCLEOTIDE SEQUENCE</scope>
    <source>
        <strain evidence="2">MAH-26</strain>
    </source>
</reference>
<feature type="transmembrane region" description="Helical" evidence="1">
    <location>
        <begin position="20"/>
        <end position="42"/>
    </location>
</feature>
<dbReference type="Proteomes" id="UP000812270">
    <property type="component" value="Unassembled WGS sequence"/>
</dbReference>
<sequence length="50" mass="5545">MTTITLRPQNDYKVIPAWKLVSKLVMLASVLMAFSYCVLLSAHGVANLVH</sequence>
<dbReference type="EMBL" id="JAHSPG010000001">
    <property type="protein sequence ID" value="MBV4355645.1"/>
    <property type="molecule type" value="Genomic_DNA"/>
</dbReference>
<dbReference type="RefSeq" id="WP_217789196.1">
    <property type="nucleotide sequence ID" value="NZ_JAHSPG010000001.1"/>
</dbReference>
<comment type="caution">
    <text evidence="2">The sequence shown here is derived from an EMBL/GenBank/DDBJ whole genome shotgun (WGS) entry which is preliminary data.</text>
</comment>
<keyword evidence="1" id="KW-0472">Membrane</keyword>
<proteinExistence type="predicted"/>
<evidence type="ECO:0000313" key="2">
    <source>
        <dbReference type="EMBL" id="MBV4355645.1"/>
    </source>
</evidence>